<organism evidence="2 3">
    <name type="scientific">Achromobacter aegrifaciens</name>
    <dbReference type="NCBI Taxonomy" id="1287736"/>
    <lineage>
        <taxon>Bacteria</taxon>
        <taxon>Pseudomonadati</taxon>
        <taxon>Pseudomonadota</taxon>
        <taxon>Betaproteobacteria</taxon>
        <taxon>Burkholderiales</taxon>
        <taxon>Alcaligenaceae</taxon>
        <taxon>Achromobacter</taxon>
    </lineage>
</organism>
<evidence type="ECO:0000313" key="3">
    <source>
        <dbReference type="Proteomes" id="UP001264156"/>
    </source>
</evidence>
<keyword evidence="1" id="KW-1133">Transmembrane helix</keyword>
<evidence type="ECO:0000256" key="1">
    <source>
        <dbReference type="SAM" id="Phobius"/>
    </source>
</evidence>
<reference evidence="3" key="1">
    <citation type="submission" date="2023-07" db="EMBL/GenBank/DDBJ databases">
        <title>Glyphosate-induced phosphonatase operons in soil bacteria of genus Achromobacter.</title>
        <authorList>
            <person name="Epiktetov D.O."/>
            <person name="Sviridov A.V."/>
            <person name="Tarlachkov S.V."/>
            <person name="Shushkova T.V."/>
            <person name="Toropygin I.Y."/>
            <person name="Leontievsky A."/>
        </authorList>
    </citation>
    <scope>NUCLEOTIDE SEQUENCE [LARGE SCALE GENOMIC DNA]</scope>
    <source>
        <strain evidence="3">Kg 16</strain>
    </source>
</reference>
<keyword evidence="3" id="KW-1185">Reference proteome</keyword>
<feature type="transmembrane region" description="Helical" evidence="1">
    <location>
        <begin position="70"/>
        <end position="91"/>
    </location>
</feature>
<proteinExistence type="predicted"/>
<sequence>MTPKQTTINTVTLTCSTCGSAQFTKLDTNEYRCSHCHAVTLVEDNVAQRLEKILRGMQQPAPKPQLGPRAIAAVAVAVAAVIAVPLVASMIGSKPTVTRQPPAPPPIDASLVKLTDVQEIRVRDRTQLVMIMRNETGKKIDVPRVTASFFQGDLSLPSNSGSAPARSLQPGEYTPVIISTPSQAYSRYALQVSQPTLARDRNNDVAASKVQLVRNDGAYRLVGLLKNNGANEANSSQITVMLYGEDGKLIGTGNGYGAASPLAPNALTSFDVRCEMLTEGRVASYDYMVQSETHTAASAASKAETPASRIVRVSPADPRIIEHVRLTTAELLDPDFALFDASALKLSAPRRLLDEIERPVLYAELVNTSDQYVVLSPKANITVFDGSNRLDLRQSWSLPARLYPGERVPVALTGRVDRYTEVKTDWLPAKRAALPGPRPKLAVTVENTEAQVGTGTLNFTHRFRYKYVTVHGRVRNDSQAEVENVKVWISLYDAQDKLTGAVFQELRLPKLKPEESAPFQVDVKQYGGNFARVGVVYDAGPR</sequence>
<dbReference type="NCBIfam" id="NF038353">
    <property type="entry name" value="FxLYD_dom"/>
    <property type="match status" value="2"/>
</dbReference>
<dbReference type="RefSeq" id="WP_310531731.1">
    <property type="nucleotide sequence ID" value="NZ_JAVKVN010000002.1"/>
</dbReference>
<dbReference type="EMBL" id="JAVKVN010000002">
    <property type="protein sequence ID" value="MDR7944851.1"/>
    <property type="molecule type" value="Genomic_DNA"/>
</dbReference>
<evidence type="ECO:0000313" key="2">
    <source>
        <dbReference type="EMBL" id="MDR7944851.1"/>
    </source>
</evidence>
<comment type="caution">
    <text evidence="2">The sequence shown here is derived from an EMBL/GenBank/DDBJ whole genome shotgun (WGS) entry which is preliminary data.</text>
</comment>
<keyword evidence="1" id="KW-0472">Membrane</keyword>
<dbReference type="Proteomes" id="UP001264156">
    <property type="component" value="Unassembled WGS sequence"/>
</dbReference>
<accession>A0ABU2D9Q7</accession>
<name>A0ABU2D9Q7_ACHAE</name>
<keyword evidence="1" id="KW-0812">Transmembrane</keyword>
<protein>
    <submittedName>
        <fullName evidence="2">FxLYD domain-containing protein</fullName>
    </submittedName>
</protein>
<gene>
    <name evidence="2" type="ORF">RIU57_07075</name>
</gene>
<dbReference type="InterPro" id="IPR047676">
    <property type="entry name" value="FxLYD_dom"/>
</dbReference>